<protein>
    <recommendedName>
        <fullName evidence="2">Methyltransferase type 11 domain-containing protein</fullName>
    </recommendedName>
</protein>
<evidence type="ECO:0000256" key="1">
    <source>
        <dbReference type="SAM" id="Phobius"/>
    </source>
</evidence>
<organism evidence="3 4">
    <name type="scientific">candidate division WOR_3 bacterium SM23_42</name>
    <dbReference type="NCBI Taxonomy" id="1703779"/>
    <lineage>
        <taxon>Bacteria</taxon>
        <taxon>Bacteria division WOR-3</taxon>
    </lineage>
</organism>
<name>A0A0S8FTV6_UNCW3</name>
<dbReference type="AlphaFoldDB" id="A0A0S8FTV6"/>
<gene>
    <name evidence="3" type="ORF">AMJ83_04005</name>
</gene>
<accession>A0A0S8FTV6</accession>
<dbReference type="GO" id="GO:0008757">
    <property type="term" value="F:S-adenosylmethionine-dependent methyltransferase activity"/>
    <property type="evidence" value="ECO:0007669"/>
    <property type="project" value="InterPro"/>
</dbReference>
<sequence>MKDHFREFYESVGSSYPEDNIVYKTLSGYIRKKWIEKKLQNMPAGNLLDCGCNIGTLSKKWHRGPIYGVDISYAVLKRGKYITPRTCFIQADLRNLAMLQENSIDNAMACEVIEHLDEPVAFLKHLYQVMKKGGHVLITAPNFTRSRPKLVPLGIMRSFGVTAGTNHDQYLHTAYKPHELTAMVQDAGFTVIEQGSFEHELRGWLKPLTVTQQLFDSLGKRAFMESRMYYLLHHFIDLMEVNLFIIFNSFGLGWILGKVFREGRRSYILAAK</sequence>
<dbReference type="PANTHER" id="PTHR43861">
    <property type="entry name" value="TRANS-ACONITATE 2-METHYLTRANSFERASE-RELATED"/>
    <property type="match status" value="1"/>
</dbReference>
<dbReference type="SUPFAM" id="SSF53335">
    <property type="entry name" value="S-adenosyl-L-methionine-dependent methyltransferases"/>
    <property type="match status" value="1"/>
</dbReference>
<keyword evidence="1" id="KW-0472">Membrane</keyword>
<evidence type="ECO:0000259" key="2">
    <source>
        <dbReference type="Pfam" id="PF08241"/>
    </source>
</evidence>
<dbReference type="CDD" id="cd02440">
    <property type="entry name" value="AdoMet_MTases"/>
    <property type="match status" value="1"/>
</dbReference>
<feature type="domain" description="Methyltransferase type 11" evidence="2">
    <location>
        <begin position="48"/>
        <end position="138"/>
    </location>
</feature>
<keyword evidence="1" id="KW-1133">Transmembrane helix</keyword>
<dbReference type="InterPro" id="IPR029063">
    <property type="entry name" value="SAM-dependent_MTases_sf"/>
</dbReference>
<dbReference type="InterPro" id="IPR013216">
    <property type="entry name" value="Methyltransf_11"/>
</dbReference>
<dbReference type="EMBL" id="LJUJ01000005">
    <property type="protein sequence ID" value="KPK64165.1"/>
    <property type="molecule type" value="Genomic_DNA"/>
</dbReference>
<keyword evidence="1" id="KW-0812">Transmembrane</keyword>
<reference evidence="3 4" key="1">
    <citation type="journal article" date="2015" name="Microbiome">
        <title>Genomic resolution of linkages in carbon, nitrogen, and sulfur cycling among widespread estuary sediment bacteria.</title>
        <authorList>
            <person name="Baker B.J."/>
            <person name="Lazar C.S."/>
            <person name="Teske A.P."/>
            <person name="Dick G.J."/>
        </authorList>
    </citation>
    <scope>NUCLEOTIDE SEQUENCE [LARGE SCALE GENOMIC DNA]</scope>
    <source>
        <strain evidence="3">SM23_42</strain>
    </source>
</reference>
<dbReference type="Pfam" id="PF08241">
    <property type="entry name" value="Methyltransf_11"/>
    <property type="match status" value="1"/>
</dbReference>
<proteinExistence type="predicted"/>
<evidence type="ECO:0000313" key="4">
    <source>
        <dbReference type="Proteomes" id="UP000051373"/>
    </source>
</evidence>
<evidence type="ECO:0000313" key="3">
    <source>
        <dbReference type="EMBL" id="KPK64165.1"/>
    </source>
</evidence>
<dbReference type="Gene3D" id="3.40.50.150">
    <property type="entry name" value="Vaccinia Virus protein VP39"/>
    <property type="match status" value="1"/>
</dbReference>
<feature type="transmembrane region" description="Helical" evidence="1">
    <location>
        <begin position="230"/>
        <end position="256"/>
    </location>
</feature>
<comment type="caution">
    <text evidence="3">The sequence shown here is derived from an EMBL/GenBank/DDBJ whole genome shotgun (WGS) entry which is preliminary data.</text>
</comment>
<dbReference type="STRING" id="1703779.AMJ83_04005"/>
<dbReference type="Proteomes" id="UP000051373">
    <property type="component" value="Unassembled WGS sequence"/>
</dbReference>